<evidence type="ECO:0008006" key="7">
    <source>
        <dbReference type="Google" id="ProtNLM"/>
    </source>
</evidence>
<evidence type="ECO:0000256" key="3">
    <source>
        <dbReference type="ARBA" id="ARBA00022989"/>
    </source>
</evidence>
<evidence type="ECO:0000256" key="1">
    <source>
        <dbReference type="ARBA" id="ARBA00004127"/>
    </source>
</evidence>
<reference evidence="6" key="1">
    <citation type="submission" date="2019-08" db="EMBL/GenBank/DDBJ databases">
        <authorList>
            <person name="Kucharzyk K."/>
            <person name="Murdoch R.W."/>
            <person name="Higgins S."/>
            <person name="Loffler F."/>
        </authorList>
    </citation>
    <scope>NUCLEOTIDE SEQUENCE</scope>
</reference>
<evidence type="ECO:0000256" key="5">
    <source>
        <dbReference type="SAM" id="Phobius"/>
    </source>
</evidence>
<dbReference type="GO" id="GO:0012505">
    <property type="term" value="C:endomembrane system"/>
    <property type="evidence" value="ECO:0007669"/>
    <property type="project" value="UniProtKB-SubCell"/>
</dbReference>
<name>A0A645FRX9_9ZZZZ</name>
<dbReference type="GO" id="GO:0016740">
    <property type="term" value="F:transferase activity"/>
    <property type="evidence" value="ECO:0007669"/>
    <property type="project" value="UniProtKB-ARBA"/>
</dbReference>
<evidence type="ECO:0000256" key="4">
    <source>
        <dbReference type="ARBA" id="ARBA00023136"/>
    </source>
</evidence>
<comment type="subcellular location">
    <subcellularLocation>
        <location evidence="1">Endomembrane system</location>
        <topology evidence="1">Multi-pass membrane protein</topology>
    </subcellularLocation>
</comment>
<evidence type="ECO:0000313" key="6">
    <source>
        <dbReference type="EMBL" id="MPN17187.1"/>
    </source>
</evidence>
<keyword evidence="3 5" id="KW-1133">Transmembrane helix</keyword>
<dbReference type="InterPro" id="IPR007318">
    <property type="entry name" value="Phopholipid_MeTrfase"/>
</dbReference>
<dbReference type="PANTHER" id="PTHR12714">
    <property type="entry name" value="PROTEIN-S ISOPRENYLCYSTEINE O-METHYLTRANSFERASE"/>
    <property type="match status" value="1"/>
</dbReference>
<dbReference type="AlphaFoldDB" id="A0A645FRX9"/>
<accession>A0A645FRX9</accession>
<dbReference type="EMBL" id="VSSQ01064253">
    <property type="protein sequence ID" value="MPN17187.1"/>
    <property type="molecule type" value="Genomic_DNA"/>
</dbReference>
<dbReference type="Gene3D" id="1.20.120.1630">
    <property type="match status" value="1"/>
</dbReference>
<keyword evidence="4 5" id="KW-0472">Membrane</keyword>
<evidence type="ECO:0000256" key="2">
    <source>
        <dbReference type="ARBA" id="ARBA00022692"/>
    </source>
</evidence>
<feature type="transmembrane region" description="Helical" evidence="5">
    <location>
        <begin position="40"/>
        <end position="59"/>
    </location>
</feature>
<sequence>MNLKLIIILVITYSYGLFELFMGVKQKRKGNIEKSGDKSSVWMLVILIAFGYFFSFLIASTKIGRIYHWNTFFTIGVIMTTLGLAIRITSILTLKKQFTYTVTKIENHELIERGLYKFIRHPAYLGQLIIFAGISTALSNWVSITFMMIPVSIGFIHRITIEEKFLKEQMGQQYMDYQKRTKRLIPMIY</sequence>
<organism evidence="6">
    <name type="scientific">bioreactor metagenome</name>
    <dbReference type="NCBI Taxonomy" id="1076179"/>
    <lineage>
        <taxon>unclassified sequences</taxon>
        <taxon>metagenomes</taxon>
        <taxon>ecological metagenomes</taxon>
    </lineage>
</organism>
<feature type="transmembrane region" description="Helical" evidence="5">
    <location>
        <begin position="71"/>
        <end position="94"/>
    </location>
</feature>
<dbReference type="PANTHER" id="PTHR12714:SF9">
    <property type="entry name" value="PROTEIN-S-ISOPRENYLCYSTEINE O-METHYLTRANSFERASE"/>
    <property type="match status" value="1"/>
</dbReference>
<proteinExistence type="predicted"/>
<dbReference type="Pfam" id="PF04191">
    <property type="entry name" value="PEMT"/>
    <property type="match status" value="1"/>
</dbReference>
<feature type="transmembrane region" description="Helical" evidence="5">
    <location>
        <begin position="6"/>
        <end position="24"/>
    </location>
</feature>
<dbReference type="PROSITE" id="PS50244">
    <property type="entry name" value="S5A_REDUCTASE"/>
    <property type="match status" value="1"/>
</dbReference>
<keyword evidence="2 5" id="KW-0812">Transmembrane</keyword>
<feature type="transmembrane region" description="Helical" evidence="5">
    <location>
        <begin position="115"/>
        <end position="135"/>
    </location>
</feature>
<protein>
    <recommendedName>
        <fullName evidence="7">Steroid 5-alpha reductase C-terminal domain-containing protein</fullName>
    </recommendedName>
</protein>
<comment type="caution">
    <text evidence="6">The sequence shown here is derived from an EMBL/GenBank/DDBJ whole genome shotgun (WGS) entry which is preliminary data.</text>
</comment>
<gene>
    <name evidence="6" type="ORF">SDC9_164537</name>
</gene>